<dbReference type="GO" id="GO:0061630">
    <property type="term" value="F:ubiquitin protein ligase activity"/>
    <property type="evidence" value="ECO:0007669"/>
    <property type="project" value="UniProtKB-EC"/>
</dbReference>
<feature type="region of interest" description="Disordered" evidence="7">
    <location>
        <begin position="260"/>
        <end position="296"/>
    </location>
</feature>
<dbReference type="EC" id="2.3.2.26" evidence="3"/>
<dbReference type="Gene3D" id="3.30.2160.10">
    <property type="entry name" value="Hect, E3 ligase catalytic domain"/>
    <property type="match status" value="1"/>
</dbReference>
<gene>
    <name evidence="9" type="ORF">DBRI00130_LOCUS24683</name>
</gene>
<dbReference type="PANTHER" id="PTHR11254:SF440">
    <property type="entry name" value="E3 UBIQUITIN-PROTEIN LIGASE NEDD-4"/>
    <property type="match status" value="1"/>
</dbReference>
<comment type="catalytic activity">
    <reaction evidence="1">
        <text>S-ubiquitinyl-[E2 ubiquitin-conjugating enzyme]-L-cysteine + [acceptor protein]-L-lysine = [E2 ubiquitin-conjugating enzyme]-L-cysteine + N(6)-ubiquitinyl-[acceptor protein]-L-lysine.</text>
        <dbReference type="EC" id="2.3.2.26"/>
    </reaction>
</comment>
<feature type="compositionally biased region" description="Low complexity" evidence="7">
    <location>
        <begin position="1"/>
        <end position="14"/>
    </location>
</feature>
<evidence type="ECO:0000256" key="2">
    <source>
        <dbReference type="ARBA" id="ARBA00004906"/>
    </source>
</evidence>
<dbReference type="FunFam" id="3.30.2410.10:FF:000009">
    <property type="entry name" value="Probable E3 ubiquitin-protein ligase HECTD2"/>
    <property type="match status" value="1"/>
</dbReference>
<organism evidence="9">
    <name type="scientific">Ditylum brightwellii</name>
    <dbReference type="NCBI Taxonomy" id="49249"/>
    <lineage>
        <taxon>Eukaryota</taxon>
        <taxon>Sar</taxon>
        <taxon>Stramenopiles</taxon>
        <taxon>Ochrophyta</taxon>
        <taxon>Bacillariophyta</taxon>
        <taxon>Mediophyceae</taxon>
        <taxon>Lithodesmiophycidae</taxon>
        <taxon>Lithodesmiales</taxon>
        <taxon>Lithodesmiaceae</taxon>
        <taxon>Ditylum</taxon>
    </lineage>
</organism>
<dbReference type="PROSITE" id="PS50237">
    <property type="entry name" value="HECT"/>
    <property type="match status" value="1"/>
</dbReference>
<dbReference type="GO" id="GO:0006511">
    <property type="term" value="P:ubiquitin-dependent protein catabolic process"/>
    <property type="evidence" value="ECO:0007669"/>
    <property type="project" value="TreeGrafter"/>
</dbReference>
<feature type="region of interest" description="Disordered" evidence="7">
    <location>
        <begin position="1"/>
        <end position="91"/>
    </location>
</feature>
<evidence type="ECO:0000256" key="7">
    <source>
        <dbReference type="SAM" id="MobiDB-lite"/>
    </source>
</evidence>
<evidence type="ECO:0000313" key="9">
    <source>
        <dbReference type="EMBL" id="CAE4625844.1"/>
    </source>
</evidence>
<dbReference type="GO" id="GO:0005737">
    <property type="term" value="C:cytoplasm"/>
    <property type="evidence" value="ECO:0007669"/>
    <property type="project" value="TreeGrafter"/>
</dbReference>
<comment type="pathway">
    <text evidence="2">Protein modification; protein ubiquitination.</text>
</comment>
<dbReference type="FunFam" id="3.30.2160.10:FF:000002">
    <property type="entry name" value="Putative Ubiquitin-protein ligase E3C"/>
    <property type="match status" value="1"/>
</dbReference>
<feature type="domain" description="HECT" evidence="8">
    <location>
        <begin position="501"/>
        <end position="844"/>
    </location>
</feature>
<reference evidence="9" key="1">
    <citation type="submission" date="2021-01" db="EMBL/GenBank/DDBJ databases">
        <authorList>
            <person name="Corre E."/>
            <person name="Pelletier E."/>
            <person name="Niang G."/>
            <person name="Scheremetjew M."/>
            <person name="Finn R."/>
            <person name="Kale V."/>
            <person name="Holt S."/>
            <person name="Cochrane G."/>
            <person name="Meng A."/>
            <person name="Brown T."/>
            <person name="Cohen L."/>
        </authorList>
    </citation>
    <scope>NUCLEOTIDE SEQUENCE</scope>
    <source>
        <strain evidence="9">GSO104</strain>
    </source>
</reference>
<evidence type="ECO:0000256" key="3">
    <source>
        <dbReference type="ARBA" id="ARBA00012485"/>
    </source>
</evidence>
<dbReference type="Pfam" id="PF00632">
    <property type="entry name" value="HECT"/>
    <property type="match status" value="1"/>
</dbReference>
<dbReference type="CDD" id="cd00078">
    <property type="entry name" value="HECTc"/>
    <property type="match status" value="1"/>
</dbReference>
<evidence type="ECO:0000256" key="1">
    <source>
        <dbReference type="ARBA" id="ARBA00000885"/>
    </source>
</evidence>
<accession>A0A6S9HSK3</accession>
<dbReference type="EMBL" id="HBNS01031482">
    <property type="protein sequence ID" value="CAE4625844.1"/>
    <property type="molecule type" value="Transcribed_RNA"/>
</dbReference>
<name>A0A6S9HSK3_9STRA</name>
<feature type="compositionally biased region" description="Pro residues" evidence="7">
    <location>
        <begin position="262"/>
        <end position="272"/>
    </location>
</feature>
<keyword evidence="5 6" id="KW-0833">Ubl conjugation pathway</keyword>
<dbReference type="GO" id="GO:0016567">
    <property type="term" value="P:protein ubiquitination"/>
    <property type="evidence" value="ECO:0007669"/>
    <property type="project" value="TreeGrafter"/>
</dbReference>
<dbReference type="PANTHER" id="PTHR11254">
    <property type="entry name" value="HECT DOMAIN UBIQUITIN-PROTEIN LIGASE"/>
    <property type="match status" value="1"/>
</dbReference>
<dbReference type="AlphaFoldDB" id="A0A6S9HSK3"/>
<dbReference type="SUPFAM" id="SSF56204">
    <property type="entry name" value="Hect, E3 ligase catalytic domain"/>
    <property type="match status" value="1"/>
</dbReference>
<feature type="active site" description="Glycyl thioester intermediate" evidence="6">
    <location>
        <position position="811"/>
    </location>
</feature>
<dbReference type="InterPro" id="IPR035983">
    <property type="entry name" value="Hect_E3_ubiquitin_ligase"/>
</dbReference>
<evidence type="ECO:0000256" key="5">
    <source>
        <dbReference type="ARBA" id="ARBA00022786"/>
    </source>
</evidence>
<dbReference type="Gene3D" id="3.90.1750.10">
    <property type="entry name" value="Hect, E3 ligase catalytic domains"/>
    <property type="match status" value="1"/>
</dbReference>
<feature type="compositionally biased region" description="Polar residues" evidence="7">
    <location>
        <begin position="76"/>
        <end position="91"/>
    </location>
</feature>
<dbReference type="Gene3D" id="3.30.2410.10">
    <property type="entry name" value="Hect, E3 ligase catalytic domain"/>
    <property type="match status" value="1"/>
</dbReference>
<dbReference type="InterPro" id="IPR050409">
    <property type="entry name" value="E3_ubiq-protein_ligase"/>
</dbReference>
<keyword evidence="4" id="KW-0808">Transferase</keyword>
<sequence length="844" mass="93455">MGSSASTSRSSTMTYPAQRAQLNRNVVQPPHAVRASAPARTTVTPPSAINRPTGVRTNSVRRLPGPAAANAPLDMSNFSRPPNSLSGGSSTVQTISAPGAYSISRNDGGATQVFRVQVPPGVVPGQEFQVQAGTRVVRVRCPPNTIPGQNLQITVPPDPVVTQHTQGMAVLTSADGAGGGGAVAMNEEVARQNMINAEVAASHNSMDSMSSTAPPPSQPNAYMVTVPANVGPGQNFPVTIEGQRMMVTCPPNAHAGMSVRIVPPPPSSPPPGVQTSTSVDRPPEQLTRPSMQHRPRSTTQMFEVIVPPGVRPNQPFSLIAAGQRVLVTCPPNAFPGQKIRFQLQVSQPISKSIEPVKLSYDNERGWTRTIRVTDMKFQWVRMDDKGDIDLNKRFDMKHSAYVRKLDFLEGNDPRMRTGKVCLVPASSSDAVVESKVMHNQKEIVSSADIATAQQKTYEEKAVWFQEICSQLSEDWNDGHIRLVVRRAHLLQDALHSVMSLGPDAFRKIWRFEFAGEPGIDAGGLAREWYQLVTEQIFDPDNGLWLTSSGNQMRMWINPASEISCPEDHLIYFRFLGRIMGKALFDQQLVAGHMDTHLYKHILGWPITFAELEAVDQEFYNSLVSLVDMEDVSMLCLDFTITEETLGTKKNIELIPNGENIEVTNDNLPEYLEANLKYRLMDRIRPQLTELLLGFFDVIPEPLLSIFDFQELELLMCGMPEIDLDDWEANTVYSGLFQDNGGDDPVCRWFWEVVRENFDQETRARLLQFVTGTAGVPSRGFSVLQGNDGNIRKFSIHGVDASQYPFPRSHTCFNRIDLPDYKSKEELHERLKIAVSTSATGFDME</sequence>
<evidence type="ECO:0000259" key="8">
    <source>
        <dbReference type="PROSITE" id="PS50237"/>
    </source>
</evidence>
<proteinExistence type="predicted"/>
<dbReference type="SMART" id="SM00119">
    <property type="entry name" value="HECTc"/>
    <property type="match status" value="1"/>
</dbReference>
<evidence type="ECO:0000256" key="4">
    <source>
        <dbReference type="ARBA" id="ARBA00022679"/>
    </source>
</evidence>
<dbReference type="InterPro" id="IPR000569">
    <property type="entry name" value="HECT_dom"/>
</dbReference>
<protein>
    <recommendedName>
        <fullName evidence="3">HECT-type E3 ubiquitin transferase</fullName>
        <ecNumber evidence="3">2.3.2.26</ecNumber>
    </recommendedName>
</protein>
<evidence type="ECO:0000256" key="6">
    <source>
        <dbReference type="PROSITE-ProRule" id="PRU00104"/>
    </source>
</evidence>